<dbReference type="Proteomes" id="UP000812440">
    <property type="component" value="Chromosome 2"/>
</dbReference>
<evidence type="ECO:0000256" key="2">
    <source>
        <dbReference type="ARBA" id="ARBA00008081"/>
    </source>
</evidence>
<dbReference type="PANTHER" id="PTHR15692">
    <property type="entry name" value="MASTERMIND-LIKE"/>
    <property type="match status" value="1"/>
</dbReference>
<protein>
    <recommendedName>
        <fullName evidence="9">Neurogenic mastermind-like N-terminal domain-containing protein</fullName>
    </recommendedName>
</protein>
<accession>A0A8T2KEE3</accession>
<keyword evidence="3" id="KW-0914">Notch signaling pathway</keyword>
<feature type="compositionally biased region" description="Polar residues" evidence="8">
    <location>
        <begin position="124"/>
        <end position="134"/>
    </location>
</feature>
<comment type="caution">
    <text evidence="10">The sequence shown here is derived from an EMBL/GenBank/DDBJ whole genome shotgun (WGS) entry which is preliminary data.</text>
</comment>
<evidence type="ECO:0000256" key="8">
    <source>
        <dbReference type="SAM" id="MobiDB-lite"/>
    </source>
</evidence>
<dbReference type="Pfam" id="PF09596">
    <property type="entry name" value="MamL-1"/>
    <property type="match status" value="1"/>
</dbReference>
<sequence length="995" mass="109251">MGETAPPQAPGGSLGIGVAGAGLLGGGPVTPRIHSAIVERLRARIAVCRQHHLNCEGRYERSRAETSDRERENTLQLLTLVQHGQVNRKSKHSKSTCAPPPDYHHHQQQQQHLRNSDSKEIAGNQHQSTNGLDQRNSALIALQGSLKRRLVVNVANAHSKRPNGIPENSFLDFKKLRNEHLSVGQNGYQNVNGLSQALSADSSMDHSLPRNTSNSNCNSNDLFNFALSNIKKEPGETMSCSKHIDVPISNENHYKYADEFGEQLMDPDLQELFSELTNISVPPMSDTELQNMINITIKQDEPFNIDLGHQPQRAIPSSLPLDKVVIKSEYSSCLNPTRVSSPLLRPSSTGPVYSMNSSSLMPSPNTTVQQNPSQSQMSNVTSHLNNWQELSHAQQLKQIAANRQQTLIQHHQPNQPLNWPNMSPVGPSSRPFRDEKASSPFRQLSPHNPQTNTLPTNGAQTKMLNSCLYKKNPSSQNNCSEQIKSQDSNKSPLNSGHPTQEPVHSCTKPVFYFSPNQQMTSVHSTQSKGMLQYAPQQTTSQQHEPPQQVQTASSQSLSRPATFQQKMTFQKTQQNQPGPGLHYPPVSQHQEQHSTTASGTSSTSTSCASPNNNNGYGSQQPLSAQQMMEKTNALQRQMIEQKQQHLLQQQIAAGIEKTTSQDHLNHMNRPPPDYKDQRRNSVGVQQTSQYSNGPKQVGFASNAPTTNPVSTHSGTTQKPSQPSTSHGSMVTTLQGVQNIYGSSPRSQQTLYTMNNVPSQIQQQPAPNAMENNPNSHVLPRQSPNGQGNTLPPFATGSGVQPSQFRPSINHGTNMEGQRPCSSMINPLVSQNWPTHEVKNQSGLCFSNNSQFSNQSVQGILGNQHFTQSPSTQPEVQLRSQINQSIGGPKSESVRGFTTGQPPLRSQPSPNHNQVGGSTTSTANTFTSTNQMSRPFSSSDTSNDLGTFDFLSPNNSGLESSLISDPDFIDTFLKTGPANDDWIKDIILDEIFKSQP</sequence>
<feature type="region of interest" description="Disordered" evidence="8">
    <location>
        <begin position="339"/>
        <end position="378"/>
    </location>
</feature>
<evidence type="ECO:0000256" key="3">
    <source>
        <dbReference type="ARBA" id="ARBA00022976"/>
    </source>
</evidence>
<feature type="region of interest" description="Disordered" evidence="8">
    <location>
        <begin position="84"/>
        <end position="134"/>
    </location>
</feature>
<keyword evidence="7" id="KW-0539">Nucleus</keyword>
<dbReference type="GO" id="GO:0007221">
    <property type="term" value="P:positive regulation of transcription of Notch receptor target"/>
    <property type="evidence" value="ECO:0007669"/>
    <property type="project" value="InterPro"/>
</dbReference>
<evidence type="ECO:0000256" key="7">
    <source>
        <dbReference type="ARBA" id="ARBA00023242"/>
    </source>
</evidence>
<feature type="compositionally biased region" description="Polar residues" evidence="8">
    <location>
        <begin position="339"/>
        <end position="351"/>
    </location>
</feature>
<dbReference type="GO" id="GO:0016607">
    <property type="term" value="C:nuclear speck"/>
    <property type="evidence" value="ECO:0007669"/>
    <property type="project" value="UniProtKB-SubCell"/>
</dbReference>
<dbReference type="AlphaFoldDB" id="A0A8T2KEE3"/>
<evidence type="ECO:0000256" key="4">
    <source>
        <dbReference type="ARBA" id="ARBA00023015"/>
    </source>
</evidence>
<dbReference type="OrthoDB" id="9908492at2759"/>
<dbReference type="EMBL" id="JAACNH010000002">
    <property type="protein sequence ID" value="KAG8453001.1"/>
    <property type="molecule type" value="Genomic_DNA"/>
</dbReference>
<feature type="region of interest" description="Disordered" evidence="8">
    <location>
        <begin position="884"/>
        <end position="923"/>
    </location>
</feature>
<name>A0A8T2KEE3_9PIPI</name>
<keyword evidence="5" id="KW-0010">Activator</keyword>
<feature type="domain" description="Neurogenic mastermind-like N-terminal" evidence="9">
    <location>
        <begin position="31"/>
        <end position="91"/>
    </location>
</feature>
<reference evidence="10" key="1">
    <citation type="thesis" date="2020" institute="ProQuest LLC" country="789 East Eisenhower Parkway, Ann Arbor, MI, USA">
        <title>Comparative Genomics and Chromosome Evolution.</title>
        <authorList>
            <person name="Mudd A.B."/>
        </authorList>
    </citation>
    <scope>NUCLEOTIDE SEQUENCE</scope>
    <source>
        <strain evidence="10">Female2</strain>
        <tissue evidence="10">Blood</tissue>
    </source>
</reference>
<dbReference type="PANTHER" id="PTHR15692:SF9">
    <property type="entry name" value="MASTERMIND-LIKE PROTEIN 2"/>
    <property type="match status" value="1"/>
</dbReference>
<feature type="compositionally biased region" description="Polar residues" evidence="8">
    <location>
        <begin position="440"/>
        <end position="464"/>
    </location>
</feature>
<organism evidence="10 11">
    <name type="scientific">Hymenochirus boettgeri</name>
    <name type="common">Congo dwarf clawed frog</name>
    <dbReference type="NCBI Taxonomy" id="247094"/>
    <lineage>
        <taxon>Eukaryota</taxon>
        <taxon>Metazoa</taxon>
        <taxon>Chordata</taxon>
        <taxon>Craniata</taxon>
        <taxon>Vertebrata</taxon>
        <taxon>Euteleostomi</taxon>
        <taxon>Amphibia</taxon>
        <taxon>Batrachia</taxon>
        <taxon>Anura</taxon>
        <taxon>Pipoidea</taxon>
        <taxon>Pipidae</taxon>
        <taxon>Pipinae</taxon>
        <taxon>Hymenochirus</taxon>
    </lineage>
</organism>
<feature type="compositionally biased region" description="Polar residues" evidence="8">
    <location>
        <begin position="702"/>
        <end position="728"/>
    </location>
</feature>
<keyword evidence="11" id="KW-1185">Reference proteome</keyword>
<evidence type="ECO:0000313" key="11">
    <source>
        <dbReference type="Proteomes" id="UP000812440"/>
    </source>
</evidence>
<dbReference type="InterPro" id="IPR046369">
    <property type="entry name" value="MAML1-3"/>
</dbReference>
<feature type="compositionally biased region" description="Polar residues" evidence="8">
    <location>
        <begin position="472"/>
        <end position="498"/>
    </location>
</feature>
<proteinExistence type="inferred from homology"/>
<feature type="compositionally biased region" description="Polar residues" evidence="8">
    <location>
        <begin position="797"/>
        <end position="810"/>
    </location>
</feature>
<feature type="region of interest" description="Disordered" evidence="8">
    <location>
        <begin position="412"/>
        <end position="507"/>
    </location>
</feature>
<evidence type="ECO:0000256" key="5">
    <source>
        <dbReference type="ARBA" id="ARBA00023159"/>
    </source>
</evidence>
<dbReference type="InterPro" id="IPR019082">
    <property type="entry name" value="Mastermind-like_N"/>
</dbReference>
<evidence type="ECO:0000259" key="9">
    <source>
        <dbReference type="SMART" id="SM01275"/>
    </source>
</evidence>
<feature type="compositionally biased region" description="Polar residues" evidence="8">
    <location>
        <begin position="761"/>
        <end position="789"/>
    </location>
</feature>
<dbReference type="SMART" id="SM01275">
    <property type="entry name" value="MamL-1"/>
    <property type="match status" value="1"/>
</dbReference>
<evidence type="ECO:0000313" key="10">
    <source>
        <dbReference type="EMBL" id="KAG8453001.1"/>
    </source>
</evidence>
<evidence type="ECO:0000256" key="6">
    <source>
        <dbReference type="ARBA" id="ARBA00023163"/>
    </source>
</evidence>
<feature type="compositionally biased region" description="Polar residues" evidence="8">
    <location>
        <begin position="610"/>
        <end position="622"/>
    </location>
</feature>
<feature type="region of interest" description="Disordered" evidence="8">
    <location>
        <begin position="520"/>
        <end position="622"/>
    </location>
</feature>
<dbReference type="Gene3D" id="6.10.250.970">
    <property type="match status" value="1"/>
</dbReference>
<feature type="compositionally biased region" description="Low complexity" evidence="8">
    <location>
        <begin position="594"/>
        <end position="609"/>
    </location>
</feature>
<feature type="compositionally biased region" description="Polar residues" evidence="8">
    <location>
        <begin position="895"/>
        <end position="916"/>
    </location>
</feature>
<gene>
    <name evidence="10" type="ORF">GDO86_004711</name>
</gene>
<keyword evidence="4" id="KW-0805">Transcription regulation</keyword>
<evidence type="ECO:0000256" key="1">
    <source>
        <dbReference type="ARBA" id="ARBA00004324"/>
    </source>
</evidence>
<dbReference type="InterPro" id="IPR046370">
    <property type="entry name" value="MAML_N_sf"/>
</dbReference>
<keyword evidence="6" id="KW-0804">Transcription</keyword>
<feature type="compositionally biased region" description="Polar residues" evidence="8">
    <location>
        <begin position="368"/>
        <end position="378"/>
    </location>
</feature>
<feature type="compositionally biased region" description="Polar residues" evidence="8">
    <location>
        <begin position="520"/>
        <end position="561"/>
    </location>
</feature>
<feature type="compositionally biased region" description="Low complexity" evidence="8">
    <location>
        <begin position="354"/>
        <end position="367"/>
    </location>
</feature>
<comment type="subcellular location">
    <subcellularLocation>
        <location evidence="1">Nucleus speckle</location>
    </subcellularLocation>
</comment>
<feature type="region of interest" description="Disordered" evidence="8">
    <location>
        <begin position="761"/>
        <end position="810"/>
    </location>
</feature>
<feature type="compositionally biased region" description="Low complexity" evidence="8">
    <location>
        <begin position="562"/>
        <end position="576"/>
    </location>
</feature>
<dbReference type="GO" id="GO:0003713">
    <property type="term" value="F:transcription coactivator activity"/>
    <property type="evidence" value="ECO:0007669"/>
    <property type="project" value="InterPro"/>
</dbReference>
<feature type="compositionally biased region" description="Polar residues" evidence="8">
    <location>
        <begin position="412"/>
        <end position="421"/>
    </location>
</feature>
<comment type="similarity">
    <text evidence="2">Belongs to the mastermind family.</text>
</comment>
<feature type="region of interest" description="Disordered" evidence="8">
    <location>
        <begin position="659"/>
        <end position="728"/>
    </location>
</feature>
<feature type="compositionally biased region" description="Polar residues" evidence="8">
    <location>
        <begin position="680"/>
        <end position="694"/>
    </location>
</feature>